<dbReference type="SUPFAM" id="SSF48008">
    <property type="entry name" value="GntR ligand-binding domain-like"/>
    <property type="match status" value="1"/>
</dbReference>
<dbReference type="Proteomes" id="UP000217448">
    <property type="component" value="Unassembled WGS sequence"/>
</dbReference>
<evidence type="ECO:0000256" key="2">
    <source>
        <dbReference type="ARBA" id="ARBA00023125"/>
    </source>
</evidence>
<dbReference type="GO" id="GO:0003700">
    <property type="term" value="F:DNA-binding transcription factor activity"/>
    <property type="evidence" value="ECO:0007669"/>
    <property type="project" value="InterPro"/>
</dbReference>
<keyword evidence="3" id="KW-0804">Transcription</keyword>
<evidence type="ECO:0000259" key="4">
    <source>
        <dbReference type="PROSITE" id="PS50949"/>
    </source>
</evidence>
<reference evidence="6" key="1">
    <citation type="submission" date="2017-09" db="EMBL/GenBank/DDBJ databases">
        <title>Yangia sp. SAOS 153D whole genome sequencing.</title>
        <authorList>
            <person name="Verma A."/>
            <person name="Krishnamurthi S."/>
        </authorList>
    </citation>
    <scope>NUCLEOTIDE SEQUENCE [LARGE SCALE GENOMIC DNA]</scope>
    <source>
        <strain evidence="6">SAOS 153D</strain>
    </source>
</reference>
<protein>
    <submittedName>
        <fullName evidence="6">GntR family transcriptional regulator</fullName>
    </submittedName>
</protein>
<dbReference type="RefSeq" id="WP_095884230.1">
    <property type="nucleotide sequence ID" value="NZ_NTHN02000054.1"/>
</dbReference>
<name>A0A2A3JP40_9RHOB</name>
<dbReference type="AlphaFoldDB" id="A0A2A3JP40"/>
<keyword evidence="2" id="KW-0238">DNA-binding</keyword>
<evidence type="ECO:0000313" key="7">
    <source>
        <dbReference type="Proteomes" id="UP000217448"/>
    </source>
</evidence>
<dbReference type="InterPro" id="IPR011711">
    <property type="entry name" value="GntR_C"/>
</dbReference>
<dbReference type="GO" id="GO:0003677">
    <property type="term" value="F:DNA binding"/>
    <property type="evidence" value="ECO:0007669"/>
    <property type="project" value="UniProtKB-KW"/>
</dbReference>
<dbReference type="SMART" id="SM00895">
    <property type="entry name" value="FCD"/>
    <property type="match status" value="1"/>
</dbReference>
<evidence type="ECO:0000313" key="6">
    <source>
        <dbReference type="EMBL" id="PBD16933.1"/>
    </source>
</evidence>
<dbReference type="InterPro" id="IPR036390">
    <property type="entry name" value="WH_DNA-bd_sf"/>
</dbReference>
<sequence length="232" mass="25506">MTKLQKPAGERAKAPSLTDQAYARLREEIITCTLRPGTDIGEQELAARLSMSKTPVREALARLTLEGLVEAFPRRGYRVTPVTVKDITDIFTVRKALEGVAAELAALRMSDAELDELEALSHQTYGQDKSLPVLEFVAANNRFHAAIALGARVPRLHALITGYLEECTRLFHMGATIRDVTPETEEDHSRIVAALRARDGAAAREAISLHTENTRRGLLSALITDENSPLEL</sequence>
<dbReference type="SUPFAM" id="SSF46785">
    <property type="entry name" value="Winged helix' DNA-binding domain"/>
    <property type="match status" value="1"/>
</dbReference>
<dbReference type="InterPro" id="IPR000524">
    <property type="entry name" value="Tscrpt_reg_HTH_GntR"/>
</dbReference>
<dbReference type="Pfam" id="PF00392">
    <property type="entry name" value="GntR"/>
    <property type="match status" value="1"/>
</dbReference>
<organism evidence="6">
    <name type="scientific">Alloyangia mangrovi</name>
    <dbReference type="NCBI Taxonomy" id="1779329"/>
    <lineage>
        <taxon>Bacteria</taxon>
        <taxon>Pseudomonadati</taxon>
        <taxon>Pseudomonadota</taxon>
        <taxon>Alphaproteobacteria</taxon>
        <taxon>Rhodobacterales</taxon>
        <taxon>Roseobacteraceae</taxon>
        <taxon>Alloyangia</taxon>
    </lineage>
</organism>
<dbReference type="PANTHER" id="PTHR43537">
    <property type="entry name" value="TRANSCRIPTIONAL REGULATOR, GNTR FAMILY"/>
    <property type="match status" value="1"/>
</dbReference>
<dbReference type="Pfam" id="PF07729">
    <property type="entry name" value="FCD"/>
    <property type="match status" value="1"/>
</dbReference>
<accession>A0A2A3JP40</accession>
<evidence type="ECO:0000256" key="1">
    <source>
        <dbReference type="ARBA" id="ARBA00023015"/>
    </source>
</evidence>
<dbReference type="CDD" id="cd07377">
    <property type="entry name" value="WHTH_GntR"/>
    <property type="match status" value="1"/>
</dbReference>
<dbReference type="InterPro" id="IPR036388">
    <property type="entry name" value="WH-like_DNA-bd_sf"/>
</dbReference>
<dbReference type="Gene3D" id="1.20.120.530">
    <property type="entry name" value="GntR ligand-binding domain-like"/>
    <property type="match status" value="1"/>
</dbReference>
<dbReference type="PANTHER" id="PTHR43537:SF5">
    <property type="entry name" value="UXU OPERON TRANSCRIPTIONAL REGULATOR"/>
    <property type="match status" value="1"/>
</dbReference>
<proteinExistence type="predicted"/>
<dbReference type="PROSITE" id="PS50949">
    <property type="entry name" value="HTH_GNTR"/>
    <property type="match status" value="1"/>
</dbReference>
<keyword evidence="1" id="KW-0805">Transcription regulation</keyword>
<dbReference type="EMBL" id="NTHN02000054">
    <property type="protein sequence ID" value="MCT4372738.1"/>
    <property type="molecule type" value="Genomic_DNA"/>
</dbReference>
<dbReference type="SMART" id="SM00345">
    <property type="entry name" value="HTH_GNTR"/>
    <property type="match status" value="1"/>
</dbReference>
<feature type="domain" description="HTH gntR-type" evidence="4">
    <location>
        <begin position="15"/>
        <end position="82"/>
    </location>
</feature>
<dbReference type="InterPro" id="IPR008920">
    <property type="entry name" value="TF_FadR/GntR_C"/>
</dbReference>
<dbReference type="OrthoDB" id="8638122at2"/>
<dbReference type="Gene3D" id="1.10.10.10">
    <property type="entry name" value="Winged helix-like DNA-binding domain superfamily/Winged helix DNA-binding domain"/>
    <property type="match status" value="1"/>
</dbReference>
<evidence type="ECO:0000256" key="3">
    <source>
        <dbReference type="ARBA" id="ARBA00023163"/>
    </source>
</evidence>
<dbReference type="EMBL" id="NTHN01000496">
    <property type="protein sequence ID" value="PBD16933.1"/>
    <property type="molecule type" value="Genomic_DNA"/>
</dbReference>
<reference evidence="7" key="2">
    <citation type="submission" date="2023-07" db="EMBL/GenBank/DDBJ databases">
        <title>Yangia mangrovi SAOS 153D genome.</title>
        <authorList>
            <person name="Verma A."/>
            <person name="Pal Y."/>
            <person name="Sundharam S."/>
            <person name="Bisht B."/>
            <person name="Srinivasan K."/>
        </authorList>
    </citation>
    <scope>NUCLEOTIDE SEQUENCE [LARGE SCALE GENOMIC DNA]</scope>
    <source>
        <strain evidence="7">SAOS 153D</strain>
    </source>
</reference>
<reference evidence="5" key="3">
    <citation type="submission" date="2024-05" db="EMBL/GenBank/DDBJ databases">
        <title>Yangia mangrovi SAOS 153D genome.</title>
        <authorList>
            <person name="Verma A."/>
            <person name="Pal Y."/>
            <person name="Sundharam S."/>
            <person name="Bisht B."/>
            <person name="Srinivasan K."/>
        </authorList>
    </citation>
    <scope>NUCLEOTIDE SEQUENCE</scope>
    <source>
        <strain evidence="5">SAOS 153D</strain>
    </source>
</reference>
<gene>
    <name evidence="5" type="ORF">CLG85_021495</name>
    <name evidence="6" type="ORF">CLG85_22850</name>
</gene>
<evidence type="ECO:0000313" key="5">
    <source>
        <dbReference type="EMBL" id="MCT4372738.1"/>
    </source>
</evidence>
<comment type="caution">
    <text evidence="6">The sequence shown here is derived from an EMBL/GenBank/DDBJ whole genome shotgun (WGS) entry which is preliminary data.</text>
</comment>
<keyword evidence="7" id="KW-1185">Reference proteome</keyword>